<sequence>MRAYELMYITRPDLDEEAEKALLDRLQKIVVDGGGSVEQVDVWGRRRLAYEIAGYREGHYTVVQFQGPAGVTHELERVIRLSDDIIRHIIVLREKVA</sequence>
<dbReference type="InterPro" id="IPR014717">
    <property type="entry name" value="Transl_elong_EF1B/ribsomal_bS6"/>
</dbReference>
<dbReference type="InterPro" id="IPR020814">
    <property type="entry name" value="Ribosomal_S6_plastid/chlpt"/>
</dbReference>
<evidence type="ECO:0000313" key="9">
    <source>
        <dbReference type="EMBL" id="ADU52432.1"/>
    </source>
</evidence>
<dbReference type="STRING" id="644966.Tmar_2355"/>
<gene>
    <name evidence="8" type="primary">rpsF</name>
    <name evidence="9" type="ordered locus">Tmar_2355</name>
</gene>
<keyword evidence="5 8" id="KW-0687">Ribonucleoprotein</keyword>
<dbReference type="GO" id="GO:0070181">
    <property type="term" value="F:small ribosomal subunit rRNA binding"/>
    <property type="evidence" value="ECO:0007669"/>
    <property type="project" value="TreeGrafter"/>
</dbReference>
<proteinExistence type="inferred from homology"/>
<dbReference type="HAMAP" id="MF_00360">
    <property type="entry name" value="Ribosomal_bS6"/>
    <property type="match status" value="1"/>
</dbReference>
<dbReference type="eggNOG" id="COG0360">
    <property type="taxonomic scope" value="Bacteria"/>
</dbReference>
<dbReference type="PROSITE" id="PS01048">
    <property type="entry name" value="RIBOSOMAL_S6"/>
    <property type="match status" value="1"/>
</dbReference>
<evidence type="ECO:0000256" key="4">
    <source>
        <dbReference type="ARBA" id="ARBA00022980"/>
    </source>
</evidence>
<dbReference type="RefSeq" id="WP_013496727.1">
    <property type="nucleotide sequence ID" value="NC_014831.1"/>
</dbReference>
<accession>E6SLJ0</accession>
<dbReference type="GO" id="GO:1990904">
    <property type="term" value="C:ribonucleoprotein complex"/>
    <property type="evidence" value="ECO:0007669"/>
    <property type="project" value="UniProtKB-KW"/>
</dbReference>
<dbReference type="InterPro" id="IPR020815">
    <property type="entry name" value="Ribosomal_bS6_CS"/>
</dbReference>
<dbReference type="InterPro" id="IPR000529">
    <property type="entry name" value="Ribosomal_bS6"/>
</dbReference>
<keyword evidence="4 8" id="KW-0689">Ribosomal protein</keyword>
<reference evidence="10" key="2">
    <citation type="journal article" date="2010" name="Stand. Genomic Sci.">
        <title>Complete genome sequence of Thermaerobacter marianensis type strain (7p75aT).</title>
        <authorList>
            <person name="Han C."/>
            <person name="Gu W."/>
            <person name="Zhang X."/>
            <person name="Lapidus A."/>
            <person name="Nolan M."/>
            <person name="Copeland A."/>
            <person name="Lucas S."/>
            <person name="Glavina Del Rio T."/>
            <person name="Tice H."/>
            <person name="Cheng J."/>
            <person name="Tapia R."/>
            <person name="Goodwin L."/>
            <person name="Pitluck S."/>
            <person name="Pagani I."/>
            <person name="Ivanova N."/>
            <person name="Mavromatis K."/>
            <person name="Mikhailova N."/>
            <person name="Pati A."/>
            <person name="Chen A."/>
            <person name="Palaniappan K."/>
            <person name="Land M."/>
            <person name="Hauser L."/>
            <person name="Chang Y."/>
            <person name="Jeffries C."/>
            <person name="Schneider S."/>
            <person name="Rohde M."/>
            <person name="Goker M."/>
            <person name="Pukall R."/>
            <person name="Woyke T."/>
            <person name="Bristow J."/>
            <person name="Eisen J."/>
            <person name="Markowitz V."/>
            <person name="Hugenholtz P."/>
            <person name="Kyrpides N."/>
            <person name="Klenk H."/>
            <person name="Detter J."/>
        </authorList>
    </citation>
    <scope>NUCLEOTIDE SEQUENCE [LARGE SCALE GENOMIC DNA]</scope>
    <source>
        <strain evidence="10">ATCC 700841 / DSM 12885 / JCM 10246 / 7p75a</strain>
    </source>
</reference>
<dbReference type="KEGG" id="tmr:Tmar_2355"/>
<dbReference type="SUPFAM" id="SSF54995">
    <property type="entry name" value="Ribosomal protein S6"/>
    <property type="match status" value="1"/>
</dbReference>
<organism evidence="9 10">
    <name type="scientific">Thermaerobacter marianensis (strain ATCC 700841 / DSM 12885 / JCM 10246 / 7p75a)</name>
    <dbReference type="NCBI Taxonomy" id="644966"/>
    <lineage>
        <taxon>Bacteria</taxon>
        <taxon>Bacillati</taxon>
        <taxon>Bacillota</taxon>
        <taxon>Clostridia</taxon>
        <taxon>Eubacteriales</taxon>
        <taxon>Clostridiales Family XVII. Incertae Sedis</taxon>
        <taxon>Thermaerobacter</taxon>
    </lineage>
</organism>
<name>E6SLJ0_THEM7</name>
<dbReference type="Pfam" id="PF01250">
    <property type="entry name" value="Ribosomal_S6"/>
    <property type="match status" value="1"/>
</dbReference>
<dbReference type="GO" id="GO:0005737">
    <property type="term" value="C:cytoplasm"/>
    <property type="evidence" value="ECO:0007669"/>
    <property type="project" value="UniProtKB-ARBA"/>
</dbReference>
<dbReference type="GO" id="GO:0005840">
    <property type="term" value="C:ribosome"/>
    <property type="evidence" value="ECO:0007669"/>
    <property type="project" value="UniProtKB-KW"/>
</dbReference>
<dbReference type="InterPro" id="IPR035980">
    <property type="entry name" value="Ribosomal_bS6_sf"/>
</dbReference>
<evidence type="ECO:0000313" key="10">
    <source>
        <dbReference type="Proteomes" id="UP000008915"/>
    </source>
</evidence>
<evidence type="ECO:0000256" key="8">
    <source>
        <dbReference type="HAMAP-Rule" id="MF_00360"/>
    </source>
</evidence>
<dbReference type="GO" id="GO:0006412">
    <property type="term" value="P:translation"/>
    <property type="evidence" value="ECO:0007669"/>
    <property type="project" value="UniProtKB-UniRule"/>
</dbReference>
<evidence type="ECO:0000256" key="1">
    <source>
        <dbReference type="ARBA" id="ARBA00009512"/>
    </source>
</evidence>
<dbReference type="PANTHER" id="PTHR21011">
    <property type="entry name" value="MITOCHONDRIAL 28S RIBOSOMAL PROTEIN S6"/>
    <property type="match status" value="1"/>
</dbReference>
<evidence type="ECO:0000256" key="2">
    <source>
        <dbReference type="ARBA" id="ARBA00022730"/>
    </source>
</evidence>
<dbReference type="CDD" id="cd00473">
    <property type="entry name" value="bS6"/>
    <property type="match status" value="1"/>
</dbReference>
<keyword evidence="3 8" id="KW-0694">RNA-binding</keyword>
<dbReference type="Proteomes" id="UP000008915">
    <property type="component" value="Chromosome"/>
</dbReference>
<evidence type="ECO:0000256" key="3">
    <source>
        <dbReference type="ARBA" id="ARBA00022884"/>
    </source>
</evidence>
<dbReference type="OrthoDB" id="9812702at2"/>
<reference evidence="9 10" key="1">
    <citation type="journal article" date="2010" name="Stand. Genomic Sci.">
        <title>Complete genome sequence of Thermaerobacter marianensis type strain (7p75a).</title>
        <authorList>
            <person name="Han C."/>
            <person name="Gu W."/>
            <person name="Zhang X."/>
            <person name="Lapidus A."/>
            <person name="Nolan M."/>
            <person name="Copeland A."/>
            <person name="Lucas S."/>
            <person name="Del Rio T.G."/>
            <person name="Tice H."/>
            <person name="Cheng J.F."/>
            <person name="Tapia R."/>
            <person name="Goodwin L."/>
            <person name="Pitluck S."/>
            <person name="Pagani I."/>
            <person name="Ivanova N."/>
            <person name="Mavromatis K."/>
            <person name="Mikhailova N."/>
            <person name="Pati A."/>
            <person name="Chen A."/>
            <person name="Palaniappan K."/>
            <person name="Land M."/>
            <person name="Hauser L."/>
            <person name="Chang Y.J."/>
            <person name="Jeffries C.D."/>
            <person name="Schneider S."/>
            <person name="Rohde M."/>
            <person name="Goker M."/>
            <person name="Pukall R."/>
            <person name="Woyke T."/>
            <person name="Bristow J."/>
            <person name="Eisen J.A."/>
            <person name="Markowitz V."/>
            <person name="Hugenholtz P."/>
            <person name="Kyrpides N.C."/>
            <person name="Klenk H.P."/>
            <person name="Detter J.C."/>
        </authorList>
    </citation>
    <scope>NUCLEOTIDE SEQUENCE [LARGE SCALE GENOMIC DNA]</scope>
    <source>
        <strain evidence="10">ATCC 700841 / DSM 12885 / JCM 10246 / 7p75a</strain>
    </source>
</reference>
<keyword evidence="2 8" id="KW-0699">rRNA-binding</keyword>
<keyword evidence="10" id="KW-1185">Reference proteome</keyword>
<dbReference type="Gene3D" id="3.30.70.60">
    <property type="match status" value="1"/>
</dbReference>
<dbReference type="EMBL" id="CP002344">
    <property type="protein sequence ID" value="ADU52432.1"/>
    <property type="molecule type" value="Genomic_DNA"/>
</dbReference>
<evidence type="ECO:0000256" key="6">
    <source>
        <dbReference type="ARBA" id="ARBA00035104"/>
    </source>
</evidence>
<dbReference type="PANTHER" id="PTHR21011:SF1">
    <property type="entry name" value="SMALL RIBOSOMAL SUBUNIT PROTEIN BS6M"/>
    <property type="match status" value="1"/>
</dbReference>
<evidence type="ECO:0000256" key="5">
    <source>
        <dbReference type="ARBA" id="ARBA00023274"/>
    </source>
</evidence>
<dbReference type="GO" id="GO:0003735">
    <property type="term" value="F:structural constituent of ribosome"/>
    <property type="evidence" value="ECO:0007669"/>
    <property type="project" value="InterPro"/>
</dbReference>
<dbReference type="HOGENOM" id="CLU_113441_5_1_9"/>
<comment type="similarity">
    <text evidence="1 8">Belongs to the bacterial ribosomal protein bS6 family.</text>
</comment>
<dbReference type="NCBIfam" id="TIGR00166">
    <property type="entry name" value="S6"/>
    <property type="match status" value="1"/>
</dbReference>
<dbReference type="AlphaFoldDB" id="E6SLJ0"/>
<evidence type="ECO:0000256" key="7">
    <source>
        <dbReference type="ARBA" id="ARBA00035294"/>
    </source>
</evidence>
<comment type="function">
    <text evidence="6 8">Binds together with bS18 to 16S ribosomal RNA.</text>
</comment>
<protein>
    <recommendedName>
        <fullName evidence="7 8">Small ribosomal subunit protein bS6</fullName>
    </recommendedName>
</protein>